<protein>
    <submittedName>
        <fullName evidence="1">Uncharacterized protein</fullName>
    </submittedName>
</protein>
<dbReference type="EMBL" id="OK499992">
    <property type="protein sequence ID" value="UGO50869.1"/>
    <property type="molecule type" value="Genomic_DNA"/>
</dbReference>
<proteinExistence type="predicted"/>
<reference evidence="1" key="1">
    <citation type="submission" date="2021-10" db="EMBL/GenBank/DDBJ databases">
        <authorList>
            <person name="Lavering E.D."/>
            <person name="James R."/>
            <person name="Fairholm J.D."/>
            <person name="Ogilvie B.H."/>
            <person name="Thurgood T.L."/>
            <person name="Robison R.A."/>
            <person name="Grose J.H."/>
        </authorList>
    </citation>
    <scope>NUCLEOTIDE SEQUENCE</scope>
</reference>
<accession>A0AAE8YXJ5</accession>
<name>A0AAE8YXJ5_9CAUD</name>
<organism evidence="1 2">
    <name type="scientific">Bacillus phage vB_BanS_Nate</name>
    <dbReference type="NCBI Taxonomy" id="2894788"/>
    <lineage>
        <taxon>Viruses</taxon>
        <taxon>Duplodnaviria</taxon>
        <taxon>Heunggongvirae</taxon>
        <taxon>Uroviricota</taxon>
        <taxon>Caudoviricetes</taxon>
        <taxon>Joanripponvirinae</taxon>
        <taxon>Natevirus</taxon>
        <taxon>Natevirus nate</taxon>
    </lineage>
</organism>
<gene>
    <name evidence="1" type="ORF">NATE_16</name>
</gene>
<dbReference type="Proteomes" id="UP000827544">
    <property type="component" value="Segment"/>
</dbReference>
<evidence type="ECO:0000313" key="2">
    <source>
        <dbReference type="Proteomes" id="UP000827544"/>
    </source>
</evidence>
<evidence type="ECO:0000313" key="1">
    <source>
        <dbReference type="EMBL" id="UGO50869.1"/>
    </source>
</evidence>
<keyword evidence="2" id="KW-1185">Reference proteome</keyword>
<sequence length="64" mass="7243">MNEILIRKHVKKVMAYGINKRMAQDIVETAIETGKGKNIEMFIKYAITLTYGITISEKVSVSSH</sequence>